<sequence>MKTLKLLLFTYLMSLPFFSYAEKGMVFFADPYIAKEFSAEGIKSLDISSSGSSIAVSSWDEDKVYVEIFARRNGKEVDVNDQEIKERLNDYQVEVDQSGDKVWVSIQSKNKSNWNFGKNNISFSIQVQVPEEMSTNFNSSGGSISLQGLEGNHDIKSSGGSIKISACEGNLTAKSSGGSLSINHFDGTMVLNTSGGSVKVDEFSGEISVNSSGGSVNLNEVSGMIVASSSGGSIKANIVNLEGELSLKASGGSISVTLPEDEGMDLNIKGGSVSSQLAYFEGVKTRDQIIGKVHGGGIPVTLSTSGGSIKVDKR</sequence>
<keyword evidence="4" id="KW-1185">Reference proteome</keyword>
<feature type="domain" description="DUF4097" evidence="2">
    <location>
        <begin position="42"/>
        <end position="311"/>
    </location>
</feature>
<gene>
    <name evidence="3" type="ORF">ACFSKV_19305</name>
</gene>
<evidence type="ECO:0000256" key="1">
    <source>
        <dbReference type="SAM" id="SignalP"/>
    </source>
</evidence>
<protein>
    <submittedName>
        <fullName evidence="3">DUF4097 domain-containing protein</fullName>
    </submittedName>
</protein>
<dbReference type="RefSeq" id="WP_380806639.1">
    <property type="nucleotide sequence ID" value="NZ_JBHUIV010000034.1"/>
</dbReference>
<comment type="caution">
    <text evidence="3">The sequence shown here is derived from an EMBL/GenBank/DDBJ whole genome shotgun (WGS) entry which is preliminary data.</text>
</comment>
<dbReference type="InterPro" id="IPR025164">
    <property type="entry name" value="Toastrack_DUF4097"/>
</dbReference>
<organism evidence="3 4">
    <name type="scientific">Shivajiella indica</name>
    <dbReference type="NCBI Taxonomy" id="872115"/>
    <lineage>
        <taxon>Bacteria</taxon>
        <taxon>Pseudomonadati</taxon>
        <taxon>Bacteroidota</taxon>
        <taxon>Cytophagia</taxon>
        <taxon>Cytophagales</taxon>
        <taxon>Cyclobacteriaceae</taxon>
        <taxon>Shivajiella</taxon>
    </lineage>
</organism>
<proteinExistence type="predicted"/>
<keyword evidence="1" id="KW-0732">Signal</keyword>
<dbReference type="PANTHER" id="PTHR34094:SF1">
    <property type="entry name" value="PROTEIN FAM185A"/>
    <property type="match status" value="1"/>
</dbReference>
<accession>A0ABW5BC87</accession>
<dbReference type="Pfam" id="PF13349">
    <property type="entry name" value="DUF4097"/>
    <property type="match status" value="1"/>
</dbReference>
<dbReference type="PANTHER" id="PTHR34094">
    <property type="match status" value="1"/>
</dbReference>
<evidence type="ECO:0000259" key="2">
    <source>
        <dbReference type="Pfam" id="PF13349"/>
    </source>
</evidence>
<name>A0ABW5BC87_9BACT</name>
<evidence type="ECO:0000313" key="3">
    <source>
        <dbReference type="EMBL" id="MFD2203732.1"/>
    </source>
</evidence>
<reference evidence="4" key="1">
    <citation type="journal article" date="2019" name="Int. J. Syst. Evol. Microbiol.">
        <title>The Global Catalogue of Microorganisms (GCM) 10K type strain sequencing project: providing services to taxonomists for standard genome sequencing and annotation.</title>
        <authorList>
            <consortium name="The Broad Institute Genomics Platform"/>
            <consortium name="The Broad Institute Genome Sequencing Center for Infectious Disease"/>
            <person name="Wu L."/>
            <person name="Ma J."/>
        </authorList>
    </citation>
    <scope>NUCLEOTIDE SEQUENCE [LARGE SCALE GENOMIC DNA]</scope>
    <source>
        <strain evidence="4">KCTC 19812</strain>
    </source>
</reference>
<feature type="chain" id="PRO_5047462936" evidence="1">
    <location>
        <begin position="22"/>
        <end position="314"/>
    </location>
</feature>
<dbReference type="Proteomes" id="UP001597414">
    <property type="component" value="Unassembled WGS sequence"/>
</dbReference>
<dbReference type="EMBL" id="JBHUIV010000034">
    <property type="protein sequence ID" value="MFD2203732.1"/>
    <property type="molecule type" value="Genomic_DNA"/>
</dbReference>
<evidence type="ECO:0000313" key="4">
    <source>
        <dbReference type="Proteomes" id="UP001597414"/>
    </source>
</evidence>
<feature type="signal peptide" evidence="1">
    <location>
        <begin position="1"/>
        <end position="21"/>
    </location>
</feature>